<reference evidence="2 3" key="1">
    <citation type="journal article" date="2004" name="Science">
        <title>A predator unmasked: life cycle of Bdellovibrio bacteriovorus from a genomic perspective.</title>
        <authorList>
            <person name="Rendulic S."/>
            <person name="Jagtap P."/>
            <person name="Rosinus A."/>
            <person name="Eppinger M."/>
            <person name="Baar C."/>
            <person name="Lanz C."/>
            <person name="Keller H."/>
            <person name="Lambert C."/>
            <person name="Evans K.J."/>
            <person name="Goesmann A."/>
            <person name="Meyer F."/>
            <person name="Sockett R.E."/>
            <person name="Schuster S.C."/>
        </authorList>
    </citation>
    <scope>NUCLEOTIDE SEQUENCE [LARGE SCALE GENOMIC DNA]</scope>
    <source>
        <strain evidence="3">ATCC 15356 / DSM 50701 / NCIMB 9529 / HD100</strain>
    </source>
</reference>
<protein>
    <submittedName>
        <fullName evidence="2">Partition protein, ParA homolog</fullName>
    </submittedName>
</protein>
<dbReference type="HOGENOM" id="CLU_037612_1_4_7"/>
<feature type="domain" description="AAA" evidence="1">
    <location>
        <begin position="18"/>
        <end position="195"/>
    </location>
</feature>
<dbReference type="InterPro" id="IPR027417">
    <property type="entry name" value="P-loop_NTPase"/>
</dbReference>
<dbReference type="CDD" id="cd02042">
    <property type="entry name" value="ParAB_family"/>
    <property type="match status" value="1"/>
</dbReference>
<dbReference type="KEGG" id="bba:Bd3906"/>
<dbReference type="SUPFAM" id="SSF52540">
    <property type="entry name" value="P-loop containing nucleoside triphosphate hydrolases"/>
    <property type="match status" value="1"/>
</dbReference>
<dbReference type="Gene3D" id="3.40.50.300">
    <property type="entry name" value="P-loop containing nucleotide triphosphate hydrolases"/>
    <property type="match status" value="1"/>
</dbReference>
<dbReference type="STRING" id="264462.Bd3906"/>
<evidence type="ECO:0000259" key="1">
    <source>
        <dbReference type="Pfam" id="PF13614"/>
    </source>
</evidence>
<dbReference type="eggNOG" id="COG1192">
    <property type="taxonomic scope" value="Bacteria"/>
</dbReference>
<name>Q6MGL9_BDEBA</name>
<evidence type="ECO:0000313" key="2">
    <source>
        <dbReference type="EMBL" id="CAE81260.1"/>
    </source>
</evidence>
<dbReference type="FunFam" id="3.40.50.300:FF:000285">
    <property type="entry name" value="Sporulation initiation inhibitor Soj"/>
    <property type="match status" value="1"/>
</dbReference>
<organism evidence="2 3">
    <name type="scientific">Bdellovibrio bacteriovorus (strain ATCC 15356 / DSM 50701 / NCIMB 9529 / HD100)</name>
    <dbReference type="NCBI Taxonomy" id="264462"/>
    <lineage>
        <taxon>Bacteria</taxon>
        <taxon>Pseudomonadati</taxon>
        <taxon>Bdellovibrionota</taxon>
        <taxon>Bdellovibrionia</taxon>
        <taxon>Bdellovibrionales</taxon>
        <taxon>Pseudobdellovibrionaceae</taxon>
        <taxon>Bdellovibrio</taxon>
    </lineage>
</organism>
<dbReference type="PANTHER" id="PTHR13696:SF52">
    <property type="entry name" value="PARA FAMILY PROTEIN CT_582"/>
    <property type="match status" value="1"/>
</dbReference>
<keyword evidence="3" id="KW-1185">Reference proteome</keyword>
<dbReference type="Proteomes" id="UP000008080">
    <property type="component" value="Chromosome"/>
</dbReference>
<sequence>MNVHAKRRTFLPQGGKMAKTICIANQKGGVGKTTTSVNLSSALASLGKRVLLIDMDPQGNASSGLGIKRYESQDANSYHVLIGEKTLTEATQKTSNPNLQVSTANPDLVGAEIELVDMPQREYRLKQAIATVADQYDFVIIDCPPSLGLLTLNSLNAADSFLVPLQCEYYALEGLSQLLNTAGLIKKNLNPQLHIEGIVLTMFDIRNNLSHQVVTEIKNHFGEKVFNAIIPRNVRLSEAPSHGQSIFEYDSKSIGAVRYLELAREVIARSEVKVTPEMAPQTEQMA</sequence>
<dbReference type="Pfam" id="PF13614">
    <property type="entry name" value="AAA_31"/>
    <property type="match status" value="1"/>
</dbReference>
<gene>
    <name evidence="2" type="primary">parA</name>
    <name evidence="2" type="ordered locus">Bd3906</name>
</gene>
<dbReference type="PANTHER" id="PTHR13696">
    <property type="entry name" value="P-LOOP CONTAINING NUCLEOSIDE TRIPHOSPHATE HYDROLASE"/>
    <property type="match status" value="1"/>
</dbReference>
<dbReference type="InterPro" id="IPR025669">
    <property type="entry name" value="AAA_dom"/>
</dbReference>
<proteinExistence type="predicted"/>
<dbReference type="AlphaFoldDB" id="Q6MGL9"/>
<dbReference type="InterPro" id="IPR050678">
    <property type="entry name" value="DNA_Partitioning_ATPase"/>
</dbReference>
<dbReference type="EMBL" id="BX842656">
    <property type="protein sequence ID" value="CAE81260.1"/>
    <property type="molecule type" value="Genomic_DNA"/>
</dbReference>
<accession>Q6MGL9</accession>
<evidence type="ECO:0000313" key="3">
    <source>
        <dbReference type="Proteomes" id="UP000008080"/>
    </source>
</evidence>